<dbReference type="AlphaFoldDB" id="A0AAV6XE67"/>
<dbReference type="Proteomes" id="UP000826271">
    <property type="component" value="Unassembled WGS sequence"/>
</dbReference>
<dbReference type="PANTHER" id="PTHR31672">
    <property type="entry name" value="BNACNNG10540D PROTEIN"/>
    <property type="match status" value="1"/>
</dbReference>
<evidence type="ECO:0000259" key="1">
    <source>
        <dbReference type="Pfam" id="PF07734"/>
    </source>
</evidence>
<protein>
    <recommendedName>
        <fullName evidence="1">F-box associated beta-propeller type 1 domain-containing protein</fullName>
    </recommendedName>
</protein>
<dbReference type="InterPro" id="IPR050796">
    <property type="entry name" value="SCF_F-box_component"/>
</dbReference>
<name>A0AAV6XE67_9LAMI</name>
<gene>
    <name evidence="2" type="ORF">BUALT_Bualt07G0105200</name>
</gene>
<feature type="domain" description="F-box associated beta-propeller type 1" evidence="1">
    <location>
        <begin position="78"/>
        <end position="187"/>
    </location>
</feature>
<proteinExistence type="predicted"/>
<sequence length="201" mass="22756">MSPKPQGSIKFTVHGREAVATRLKSMVFGRKSELQRRWSAKMGGEVADLELGKKMVDDSNPGMVYEITEPKFDFSECYSIVGSCNGLFCSASYHVDDVPIQLCNPSIRWTTRVPPFRFNNKIIHPDVFRYCYGVGFDGLKCDYKVVKFIGPDCDISRHGKAAIYSVKAKSWKIVKAPVPPYLFCGYYRHSFCKVLFIGLLI</sequence>
<dbReference type="InterPro" id="IPR006527">
    <property type="entry name" value="F-box-assoc_dom_typ1"/>
</dbReference>
<comment type="caution">
    <text evidence="2">The sequence shown here is derived from an EMBL/GenBank/DDBJ whole genome shotgun (WGS) entry which is preliminary data.</text>
</comment>
<evidence type="ECO:0000313" key="3">
    <source>
        <dbReference type="Proteomes" id="UP000826271"/>
    </source>
</evidence>
<dbReference type="EMBL" id="WHWC01000007">
    <property type="protein sequence ID" value="KAG8379595.1"/>
    <property type="molecule type" value="Genomic_DNA"/>
</dbReference>
<keyword evidence="3" id="KW-1185">Reference proteome</keyword>
<evidence type="ECO:0000313" key="2">
    <source>
        <dbReference type="EMBL" id="KAG8379595.1"/>
    </source>
</evidence>
<reference evidence="2" key="1">
    <citation type="submission" date="2019-10" db="EMBL/GenBank/DDBJ databases">
        <authorList>
            <person name="Zhang R."/>
            <person name="Pan Y."/>
            <person name="Wang J."/>
            <person name="Ma R."/>
            <person name="Yu S."/>
        </authorList>
    </citation>
    <scope>NUCLEOTIDE SEQUENCE</scope>
    <source>
        <strain evidence="2">LA-IB0</strain>
        <tissue evidence="2">Leaf</tissue>
    </source>
</reference>
<dbReference type="PANTHER" id="PTHR31672:SF13">
    <property type="entry name" value="F-BOX PROTEIN CPR30-LIKE"/>
    <property type="match status" value="1"/>
</dbReference>
<dbReference type="Pfam" id="PF07734">
    <property type="entry name" value="FBA_1"/>
    <property type="match status" value="1"/>
</dbReference>
<organism evidence="2 3">
    <name type="scientific">Buddleja alternifolia</name>
    <dbReference type="NCBI Taxonomy" id="168488"/>
    <lineage>
        <taxon>Eukaryota</taxon>
        <taxon>Viridiplantae</taxon>
        <taxon>Streptophyta</taxon>
        <taxon>Embryophyta</taxon>
        <taxon>Tracheophyta</taxon>
        <taxon>Spermatophyta</taxon>
        <taxon>Magnoliopsida</taxon>
        <taxon>eudicotyledons</taxon>
        <taxon>Gunneridae</taxon>
        <taxon>Pentapetalae</taxon>
        <taxon>asterids</taxon>
        <taxon>lamiids</taxon>
        <taxon>Lamiales</taxon>
        <taxon>Scrophulariaceae</taxon>
        <taxon>Buddlejeae</taxon>
        <taxon>Buddleja</taxon>
    </lineage>
</organism>
<accession>A0AAV6XE67</accession>